<dbReference type="GO" id="GO:0016758">
    <property type="term" value="F:hexosyltransferase activity"/>
    <property type="evidence" value="ECO:0007669"/>
    <property type="project" value="InterPro"/>
</dbReference>
<dbReference type="Proteomes" id="UP000248889">
    <property type="component" value="Unassembled WGS sequence"/>
</dbReference>
<feature type="region of interest" description="Disordered" evidence="8">
    <location>
        <begin position="1"/>
        <end position="46"/>
    </location>
</feature>
<feature type="transmembrane region" description="Helical" evidence="9">
    <location>
        <begin position="451"/>
        <end position="471"/>
    </location>
</feature>
<gene>
    <name evidence="10" type="ORF">DN069_34745</name>
</gene>
<dbReference type="AlphaFoldDB" id="A0A2X0K140"/>
<keyword evidence="11" id="KW-1185">Reference proteome</keyword>
<evidence type="ECO:0000256" key="7">
    <source>
        <dbReference type="ARBA" id="ARBA00024033"/>
    </source>
</evidence>
<keyword evidence="6 9" id="KW-0472">Membrane</keyword>
<dbReference type="EMBL" id="QKYN01000180">
    <property type="protein sequence ID" value="RAG81070.1"/>
    <property type="molecule type" value="Genomic_DNA"/>
</dbReference>
<dbReference type="PIRSF" id="PIRSF010361">
    <property type="entry name" value="UCP010361"/>
    <property type="match status" value="1"/>
</dbReference>
<feature type="transmembrane region" description="Helical" evidence="9">
    <location>
        <begin position="352"/>
        <end position="371"/>
    </location>
</feature>
<dbReference type="InterPro" id="IPR018584">
    <property type="entry name" value="GT87"/>
</dbReference>
<feature type="compositionally biased region" description="Basic and acidic residues" evidence="8">
    <location>
        <begin position="12"/>
        <end position="22"/>
    </location>
</feature>
<keyword evidence="5 9" id="KW-1133">Transmembrane helix</keyword>
<dbReference type="Pfam" id="PF09594">
    <property type="entry name" value="GT87"/>
    <property type="match status" value="1"/>
</dbReference>
<organism evidence="10 11">
    <name type="scientific">Streptacidiphilus pinicola</name>
    <dbReference type="NCBI Taxonomy" id="2219663"/>
    <lineage>
        <taxon>Bacteria</taxon>
        <taxon>Bacillati</taxon>
        <taxon>Actinomycetota</taxon>
        <taxon>Actinomycetes</taxon>
        <taxon>Kitasatosporales</taxon>
        <taxon>Streptomycetaceae</taxon>
        <taxon>Streptacidiphilus</taxon>
    </lineage>
</organism>
<dbReference type="RefSeq" id="WP_111507239.1">
    <property type="nucleotide sequence ID" value="NZ_QKYN01000180.1"/>
</dbReference>
<evidence type="ECO:0000256" key="1">
    <source>
        <dbReference type="ARBA" id="ARBA00004651"/>
    </source>
</evidence>
<feature type="transmembrane region" description="Helical" evidence="9">
    <location>
        <begin position="217"/>
        <end position="248"/>
    </location>
</feature>
<evidence type="ECO:0000256" key="4">
    <source>
        <dbReference type="ARBA" id="ARBA00022692"/>
    </source>
</evidence>
<feature type="transmembrane region" description="Helical" evidence="9">
    <location>
        <begin position="418"/>
        <end position="439"/>
    </location>
</feature>
<feature type="transmembrane region" description="Helical" evidence="9">
    <location>
        <begin position="254"/>
        <end position="281"/>
    </location>
</feature>
<feature type="compositionally biased region" description="Pro residues" evidence="8">
    <location>
        <begin position="33"/>
        <end position="44"/>
    </location>
</feature>
<reference evidence="10 11" key="1">
    <citation type="submission" date="2018-06" db="EMBL/GenBank/DDBJ databases">
        <title>Streptacidiphilus pinicola sp. nov., isolated from pine grove soil.</title>
        <authorList>
            <person name="Roh S.G."/>
            <person name="Park S."/>
            <person name="Kim M.-K."/>
            <person name="Yun B.-R."/>
            <person name="Park J."/>
            <person name="Kim M.J."/>
            <person name="Kim Y.S."/>
            <person name="Kim S.B."/>
        </authorList>
    </citation>
    <scope>NUCLEOTIDE SEQUENCE [LARGE SCALE GENOMIC DNA]</scope>
    <source>
        <strain evidence="10 11">MMS16-CNU450</strain>
    </source>
</reference>
<sequence>MTSSDQQAGDTGRGDEPPHDWAEPGTDAESAPRPQPVLPVPPPEDTVVVPADEDPVSAAASELMGGAPGRHALLGVSWWTAARILAVITVVVWALGMVQKLPCYDSGWFYGASAQYDHACYSDIPHLFTLRGFNLPGNIPYVDKIPGSTDPTMQYLEYPVITGLFVWGAAQLTPTGGGDVYREQIFYLVNAGMLLICAVVAVVAVSRTHRRRPWDALLFALAPVLALDGTINWDMLAVALAAVGMALWARRYPVWAGVLIGLATAAKLYPVFLLGPLLVLCLRAGRMREFGQAFAGAAVAWLIVDIPFMIANFSGWATFYSFSETRGVDFGSFWLILSQNGWLNVQTSTVNTLVAILLILFCLGIGWLALAARRRPRFAQLAFLVVAAFTLTNKVYSPQYVLWLLPLAVLARPRWRDFLVWQACEVLYFLGVWYYLAYGASSNQKGLPPDWYHAAIAVHVLGTLYLVVLIVRDALSPATDPVRADGSDDPSGGVLDGAPDVFTLTGTKVQAAPTASRPTGATSFAMGSAHMDADR</sequence>
<evidence type="ECO:0000313" key="10">
    <source>
        <dbReference type="EMBL" id="RAG81070.1"/>
    </source>
</evidence>
<evidence type="ECO:0000256" key="3">
    <source>
        <dbReference type="ARBA" id="ARBA00022679"/>
    </source>
</evidence>
<evidence type="ECO:0000256" key="5">
    <source>
        <dbReference type="ARBA" id="ARBA00022989"/>
    </source>
</evidence>
<keyword evidence="4 9" id="KW-0812">Transmembrane</keyword>
<feature type="region of interest" description="Disordered" evidence="8">
    <location>
        <begin position="510"/>
        <end position="535"/>
    </location>
</feature>
<comment type="subcellular location">
    <subcellularLocation>
        <location evidence="1">Cell membrane</location>
        <topology evidence="1">Multi-pass membrane protein</topology>
    </subcellularLocation>
</comment>
<accession>A0A2X0K140</accession>
<dbReference type="OrthoDB" id="3348156at2"/>
<evidence type="ECO:0000256" key="9">
    <source>
        <dbReference type="SAM" id="Phobius"/>
    </source>
</evidence>
<evidence type="ECO:0000256" key="2">
    <source>
        <dbReference type="ARBA" id="ARBA00022475"/>
    </source>
</evidence>
<comment type="caution">
    <text evidence="10">The sequence shown here is derived from an EMBL/GenBank/DDBJ whole genome shotgun (WGS) entry which is preliminary data.</text>
</comment>
<keyword evidence="2" id="KW-1003">Cell membrane</keyword>
<proteinExistence type="inferred from homology"/>
<protein>
    <recommendedName>
        <fullName evidence="12">DUF2029 domain-containing protein</fullName>
    </recommendedName>
</protein>
<dbReference type="GO" id="GO:0005886">
    <property type="term" value="C:plasma membrane"/>
    <property type="evidence" value="ECO:0007669"/>
    <property type="project" value="UniProtKB-SubCell"/>
</dbReference>
<comment type="similarity">
    <text evidence="7">Belongs to the glycosyltransferase 87 family.</text>
</comment>
<evidence type="ECO:0008006" key="12">
    <source>
        <dbReference type="Google" id="ProtNLM"/>
    </source>
</evidence>
<feature type="transmembrane region" description="Helical" evidence="9">
    <location>
        <begin position="293"/>
        <end position="313"/>
    </location>
</feature>
<evidence type="ECO:0000256" key="8">
    <source>
        <dbReference type="SAM" id="MobiDB-lite"/>
    </source>
</evidence>
<feature type="transmembrane region" description="Helical" evidence="9">
    <location>
        <begin position="185"/>
        <end position="205"/>
    </location>
</feature>
<dbReference type="InterPro" id="IPR016570">
    <property type="entry name" value="UCP010361"/>
</dbReference>
<keyword evidence="3" id="KW-0808">Transferase</keyword>
<evidence type="ECO:0000313" key="11">
    <source>
        <dbReference type="Proteomes" id="UP000248889"/>
    </source>
</evidence>
<evidence type="ECO:0000256" key="6">
    <source>
        <dbReference type="ARBA" id="ARBA00023136"/>
    </source>
</evidence>
<feature type="transmembrane region" description="Helical" evidence="9">
    <location>
        <begin position="76"/>
        <end position="96"/>
    </location>
</feature>
<name>A0A2X0K140_9ACTN</name>